<dbReference type="InterPro" id="IPR019587">
    <property type="entry name" value="Polyketide_cyclase/dehydratase"/>
</dbReference>
<dbReference type="Pfam" id="PF10604">
    <property type="entry name" value="Polyketide_cyc2"/>
    <property type="match status" value="1"/>
</dbReference>
<gene>
    <name evidence="1" type="ORF">J2S63_001780</name>
</gene>
<dbReference type="RefSeq" id="WP_310301421.1">
    <property type="nucleotide sequence ID" value="NZ_BAAAPS010000008.1"/>
</dbReference>
<keyword evidence="2" id="KW-1185">Reference proteome</keyword>
<dbReference type="InterPro" id="IPR023393">
    <property type="entry name" value="START-like_dom_sf"/>
</dbReference>
<comment type="caution">
    <text evidence="1">The sequence shown here is derived from an EMBL/GenBank/DDBJ whole genome shotgun (WGS) entry which is preliminary data.</text>
</comment>
<accession>A0ABU2BUC0</accession>
<organism evidence="1 2">
    <name type="scientific">Nocardioides marmoribigeumensis</name>
    <dbReference type="NCBI Taxonomy" id="433649"/>
    <lineage>
        <taxon>Bacteria</taxon>
        <taxon>Bacillati</taxon>
        <taxon>Actinomycetota</taxon>
        <taxon>Actinomycetes</taxon>
        <taxon>Propionibacteriales</taxon>
        <taxon>Nocardioidaceae</taxon>
        <taxon>Nocardioides</taxon>
    </lineage>
</organism>
<protein>
    <submittedName>
        <fullName evidence="1">Uncharacterized protein YndB with AHSA1/START domain</fullName>
    </submittedName>
</protein>
<evidence type="ECO:0000313" key="1">
    <source>
        <dbReference type="EMBL" id="MDR7362227.1"/>
    </source>
</evidence>
<dbReference type="Proteomes" id="UP001183648">
    <property type="component" value="Unassembled WGS sequence"/>
</dbReference>
<sequence>MPLQNVAPIEATVEIDAPVDKVWGLVSDLRNMSRWSPQNAKTFLRGDGGVGTKMINVNRRGLLVWPTQSKVVRFAPRKEIAFRVKENYTVWSYELEDLGDGRTRLTSRREAPQGVSDLSVRLTKVAFGGVDSFTTELEQGMQQTLTRIKADAER</sequence>
<dbReference type="Gene3D" id="3.30.530.20">
    <property type="match status" value="1"/>
</dbReference>
<reference evidence="1 2" key="1">
    <citation type="submission" date="2023-07" db="EMBL/GenBank/DDBJ databases">
        <title>Sequencing the genomes of 1000 actinobacteria strains.</title>
        <authorList>
            <person name="Klenk H.-P."/>
        </authorList>
    </citation>
    <scope>NUCLEOTIDE SEQUENCE [LARGE SCALE GENOMIC DNA]</scope>
    <source>
        <strain evidence="1 2">DSM 19426</strain>
    </source>
</reference>
<name>A0ABU2BUC0_9ACTN</name>
<dbReference type="EMBL" id="JAVDYG010000001">
    <property type="protein sequence ID" value="MDR7362227.1"/>
    <property type="molecule type" value="Genomic_DNA"/>
</dbReference>
<proteinExistence type="predicted"/>
<dbReference type="SUPFAM" id="SSF55961">
    <property type="entry name" value="Bet v1-like"/>
    <property type="match status" value="1"/>
</dbReference>
<evidence type="ECO:0000313" key="2">
    <source>
        <dbReference type="Proteomes" id="UP001183648"/>
    </source>
</evidence>
<dbReference type="CDD" id="cd07812">
    <property type="entry name" value="SRPBCC"/>
    <property type="match status" value="1"/>
</dbReference>